<dbReference type="Proteomes" id="UP000219452">
    <property type="component" value="Unassembled WGS sequence"/>
</dbReference>
<evidence type="ECO:0000313" key="3">
    <source>
        <dbReference type="EMBL" id="SOD94742.1"/>
    </source>
</evidence>
<evidence type="ECO:0008006" key="5">
    <source>
        <dbReference type="Google" id="ProtNLM"/>
    </source>
</evidence>
<dbReference type="RefSeq" id="WP_097128796.1">
    <property type="nucleotide sequence ID" value="NZ_OCNH01000004.1"/>
</dbReference>
<organism evidence="3 4">
    <name type="scientific">Spirosoma fluviale</name>
    <dbReference type="NCBI Taxonomy" id="1597977"/>
    <lineage>
        <taxon>Bacteria</taxon>
        <taxon>Pseudomonadati</taxon>
        <taxon>Bacteroidota</taxon>
        <taxon>Cytophagia</taxon>
        <taxon>Cytophagales</taxon>
        <taxon>Cytophagaceae</taxon>
        <taxon>Spirosoma</taxon>
    </lineage>
</organism>
<feature type="region of interest" description="Disordered" evidence="1">
    <location>
        <begin position="626"/>
        <end position="651"/>
    </location>
</feature>
<reference evidence="4" key="1">
    <citation type="submission" date="2017-09" db="EMBL/GenBank/DDBJ databases">
        <authorList>
            <person name="Varghese N."/>
            <person name="Submissions S."/>
        </authorList>
    </citation>
    <scope>NUCLEOTIDE SEQUENCE [LARGE SCALE GENOMIC DNA]</scope>
    <source>
        <strain evidence="4">DSM 29961</strain>
    </source>
</reference>
<feature type="transmembrane region" description="Helical" evidence="2">
    <location>
        <begin position="401"/>
        <end position="423"/>
    </location>
</feature>
<protein>
    <recommendedName>
        <fullName evidence="5">Patatin-like phospholipase</fullName>
    </recommendedName>
</protein>
<dbReference type="SUPFAM" id="SSF52151">
    <property type="entry name" value="FabD/lysophospholipase-like"/>
    <property type="match status" value="1"/>
</dbReference>
<name>A0A286GGZ4_9BACT</name>
<evidence type="ECO:0000256" key="1">
    <source>
        <dbReference type="SAM" id="MobiDB-lite"/>
    </source>
</evidence>
<keyword evidence="2" id="KW-0472">Membrane</keyword>
<dbReference type="AlphaFoldDB" id="A0A286GGZ4"/>
<feature type="transmembrane region" description="Helical" evidence="2">
    <location>
        <begin position="374"/>
        <end position="394"/>
    </location>
</feature>
<keyword evidence="2" id="KW-0812">Transmembrane</keyword>
<keyword evidence="4" id="KW-1185">Reference proteome</keyword>
<sequence>MPSPSSNTTKKDTTPIPFTPLGQIALSISGGGFRAAAFGLGCLSYLNRCKLTTADGSSISLLKRVCFIASASGGSFVNLLYAKYLYEGESIEGEAFQKTYIRLRDFMHGETLLNRAMCILETDDHWHQTSHHKQRNLINAFSLAYDELFEKANFGLFCDAEHQNVLKQICVNSTEFQNGLSFRFQNIDGAGRTGLIGNFGLSLRSDCLSTIRKLKLADIMAASSCFPAGMEPIMFPRDFLHQMLTEGELRGAIRSREAITEATELVMIKKGKLKNQSISDTDLNAEAEEINSMNSENLPGSMLPTDFSFGLMDGGINDNQAISSLMLAEKRYRGKNKQPGFDTFIVCDVNSRYISAYKLPDEPYNGLNRFSIRALSTGLALLLAGFSLIIYWFIPSDVWRFGLIGACTSLLLLEVTVILWAWIKFNTAGGGTWGEVWHRYKGYFFTIPLGTVKQMLSARISSVVLLAGDIMMKQIRRLIFDSFYENDKWKNRRVASFLNALTRKTLPLTNLRSEHETGHKGPTPSVKMQDCADAASQMDTTLWFNGTDFKDNIRDQLIATGQFTMCYNLLRYLDQIENLNEIPQDYKKHLGTLKEQLKSDWETFQENPVQFVPPVCHNSLDRIHTSTGSTFAQPTSGKAPISQNQDTISKP</sequence>
<evidence type="ECO:0000313" key="4">
    <source>
        <dbReference type="Proteomes" id="UP000219452"/>
    </source>
</evidence>
<dbReference type="EMBL" id="OCNH01000004">
    <property type="protein sequence ID" value="SOD94742.1"/>
    <property type="molecule type" value="Genomic_DNA"/>
</dbReference>
<dbReference type="Gene3D" id="3.40.1090.10">
    <property type="entry name" value="Cytosolic phospholipase A2 catalytic domain"/>
    <property type="match status" value="1"/>
</dbReference>
<dbReference type="OrthoDB" id="9813090at2"/>
<dbReference type="InterPro" id="IPR016035">
    <property type="entry name" value="Acyl_Trfase/lysoPLipase"/>
</dbReference>
<evidence type="ECO:0000256" key="2">
    <source>
        <dbReference type="SAM" id="Phobius"/>
    </source>
</evidence>
<proteinExistence type="predicted"/>
<gene>
    <name evidence="3" type="ORF">SAMN06269250_4624</name>
</gene>
<keyword evidence="2" id="KW-1133">Transmembrane helix</keyword>
<accession>A0A286GGZ4</accession>